<feature type="region of interest" description="Disordered" evidence="1">
    <location>
        <begin position="1"/>
        <end position="22"/>
    </location>
</feature>
<reference evidence="3 4" key="1">
    <citation type="journal article" date="2011" name="Science">
        <title>The ecoresponsive genome of Daphnia pulex.</title>
        <authorList>
            <person name="Colbourne J.K."/>
            <person name="Pfrender M.E."/>
            <person name="Gilbert D."/>
            <person name="Thomas W.K."/>
            <person name="Tucker A."/>
            <person name="Oakley T.H."/>
            <person name="Tokishita S."/>
            <person name="Aerts A."/>
            <person name="Arnold G.J."/>
            <person name="Basu M.K."/>
            <person name="Bauer D.J."/>
            <person name="Caceres C.E."/>
            <person name="Carmel L."/>
            <person name="Casola C."/>
            <person name="Choi J.H."/>
            <person name="Detter J.C."/>
            <person name="Dong Q."/>
            <person name="Dusheyko S."/>
            <person name="Eads B.D."/>
            <person name="Frohlich T."/>
            <person name="Geiler-Samerotte K.A."/>
            <person name="Gerlach D."/>
            <person name="Hatcher P."/>
            <person name="Jogdeo S."/>
            <person name="Krijgsveld J."/>
            <person name="Kriventseva E.V."/>
            <person name="Kultz D."/>
            <person name="Laforsch C."/>
            <person name="Lindquist E."/>
            <person name="Lopez J."/>
            <person name="Manak J.R."/>
            <person name="Muller J."/>
            <person name="Pangilinan J."/>
            <person name="Patwardhan R.P."/>
            <person name="Pitluck S."/>
            <person name="Pritham E.J."/>
            <person name="Rechtsteiner A."/>
            <person name="Rho M."/>
            <person name="Rogozin I.B."/>
            <person name="Sakarya O."/>
            <person name="Salamov A."/>
            <person name="Schaack S."/>
            <person name="Shapiro H."/>
            <person name="Shiga Y."/>
            <person name="Skalitzky C."/>
            <person name="Smith Z."/>
            <person name="Souvorov A."/>
            <person name="Sung W."/>
            <person name="Tang Z."/>
            <person name="Tsuchiya D."/>
            <person name="Tu H."/>
            <person name="Vos H."/>
            <person name="Wang M."/>
            <person name="Wolf Y.I."/>
            <person name="Yamagata H."/>
            <person name="Yamada T."/>
            <person name="Ye Y."/>
            <person name="Shaw J.R."/>
            <person name="Andrews J."/>
            <person name="Crease T.J."/>
            <person name="Tang H."/>
            <person name="Lucas S.M."/>
            <person name="Robertson H.M."/>
            <person name="Bork P."/>
            <person name="Koonin E.V."/>
            <person name="Zdobnov E.M."/>
            <person name="Grigoriev I.V."/>
            <person name="Lynch M."/>
            <person name="Boore J.L."/>
        </authorList>
    </citation>
    <scope>NUCLEOTIDE SEQUENCE [LARGE SCALE GENOMIC DNA]</scope>
</reference>
<dbReference type="KEGG" id="dpx:DAPPUDRAFT_306904"/>
<evidence type="ECO:0000313" key="4">
    <source>
        <dbReference type="Proteomes" id="UP000000305"/>
    </source>
</evidence>
<gene>
    <name evidence="3" type="ORF">DAPPUDRAFT_306904</name>
</gene>
<dbReference type="STRING" id="6669.E9GZQ8"/>
<sequence>MDFRIGRTVVSPSSSASSGLLYPPAAPHSLTPTPIFYYPGLPLKIPPSPHSSPLVAGLNGNHHRTAGGTTSSSMMRSTATVQPSALHPPVPQSSPHHHRTAPGSSAGALDTCVFSVVQRKRKRETHGGMIVFSCFVALNPWEFLVRHRELIQCGIYGAVQLIQTHANAVSLSLFLSLWVFFFLLL</sequence>
<dbReference type="AlphaFoldDB" id="E9GZQ8"/>
<proteinExistence type="predicted"/>
<organism evidence="3 4">
    <name type="scientific">Daphnia pulex</name>
    <name type="common">Water flea</name>
    <dbReference type="NCBI Taxonomy" id="6669"/>
    <lineage>
        <taxon>Eukaryota</taxon>
        <taxon>Metazoa</taxon>
        <taxon>Ecdysozoa</taxon>
        <taxon>Arthropoda</taxon>
        <taxon>Crustacea</taxon>
        <taxon>Branchiopoda</taxon>
        <taxon>Diplostraca</taxon>
        <taxon>Cladocera</taxon>
        <taxon>Anomopoda</taxon>
        <taxon>Daphniidae</taxon>
        <taxon>Daphnia</taxon>
    </lineage>
</organism>
<dbReference type="InParanoid" id="E9GZQ8"/>
<accession>E9GZQ8</accession>
<feature type="compositionally biased region" description="Low complexity" evidence="1">
    <location>
        <begin position="66"/>
        <end position="80"/>
    </location>
</feature>
<evidence type="ECO:0000313" key="3">
    <source>
        <dbReference type="EMBL" id="EFX75036.1"/>
    </source>
</evidence>
<feature type="transmembrane region" description="Helical" evidence="2">
    <location>
        <begin position="165"/>
        <end position="184"/>
    </location>
</feature>
<name>E9GZQ8_DAPPU</name>
<keyword evidence="2" id="KW-0812">Transmembrane</keyword>
<evidence type="ECO:0000256" key="1">
    <source>
        <dbReference type="SAM" id="MobiDB-lite"/>
    </source>
</evidence>
<dbReference type="EMBL" id="GL732578">
    <property type="protein sequence ID" value="EFX75036.1"/>
    <property type="molecule type" value="Genomic_DNA"/>
</dbReference>
<evidence type="ECO:0000256" key="2">
    <source>
        <dbReference type="SAM" id="Phobius"/>
    </source>
</evidence>
<dbReference type="OrthoDB" id="10586424at2759"/>
<keyword evidence="4" id="KW-1185">Reference proteome</keyword>
<keyword evidence="2" id="KW-0472">Membrane</keyword>
<protein>
    <submittedName>
        <fullName evidence="3">Uncharacterized protein</fullName>
    </submittedName>
</protein>
<feature type="transmembrane region" description="Helical" evidence="2">
    <location>
        <begin position="127"/>
        <end position="145"/>
    </location>
</feature>
<dbReference type="Proteomes" id="UP000000305">
    <property type="component" value="Unassembled WGS sequence"/>
</dbReference>
<feature type="compositionally biased region" description="Low complexity" evidence="1">
    <location>
        <begin position="11"/>
        <end position="22"/>
    </location>
</feature>
<dbReference type="HOGENOM" id="CLU_1462761_0_0_1"/>
<keyword evidence="2" id="KW-1133">Transmembrane helix</keyword>
<feature type="region of interest" description="Disordered" evidence="1">
    <location>
        <begin position="57"/>
        <end position="105"/>
    </location>
</feature>